<evidence type="ECO:0000256" key="1">
    <source>
        <dbReference type="SAM" id="MobiDB-lite"/>
    </source>
</evidence>
<reference evidence="2 3" key="1">
    <citation type="submission" date="2019-04" db="EMBL/GenBank/DDBJ databases">
        <title>Draft genome of the big-headed turtle Platysternon megacephalum.</title>
        <authorList>
            <person name="Gong S."/>
        </authorList>
    </citation>
    <scope>NUCLEOTIDE SEQUENCE [LARGE SCALE GENOMIC DNA]</scope>
    <source>
        <strain evidence="2">DO16091913</strain>
        <tissue evidence="2">Muscle</tissue>
    </source>
</reference>
<keyword evidence="3" id="KW-1185">Reference proteome</keyword>
<gene>
    <name evidence="2" type="ORF">DR999_PMT18864</name>
</gene>
<feature type="region of interest" description="Disordered" evidence="1">
    <location>
        <begin position="72"/>
        <end position="110"/>
    </location>
</feature>
<name>A0A4D9DQ01_9SAUR</name>
<reference evidence="2 3" key="2">
    <citation type="submission" date="2019-04" db="EMBL/GenBank/DDBJ databases">
        <title>The genome sequence of big-headed turtle.</title>
        <authorList>
            <person name="Gong S."/>
        </authorList>
    </citation>
    <scope>NUCLEOTIDE SEQUENCE [LARGE SCALE GENOMIC DNA]</scope>
    <source>
        <strain evidence="2">DO16091913</strain>
        <tissue evidence="2">Muscle</tissue>
    </source>
</reference>
<dbReference type="Proteomes" id="UP000297703">
    <property type="component" value="Unassembled WGS sequence"/>
</dbReference>
<dbReference type="AlphaFoldDB" id="A0A4D9DQ01"/>
<comment type="caution">
    <text evidence="2">The sequence shown here is derived from an EMBL/GenBank/DDBJ whole genome shotgun (WGS) entry which is preliminary data.</text>
</comment>
<proteinExistence type="predicted"/>
<evidence type="ECO:0000313" key="3">
    <source>
        <dbReference type="Proteomes" id="UP000297703"/>
    </source>
</evidence>
<sequence>MVRGWQPEMTGVCLIVWHPSGLCVSPQDSSALQGWGGQEMPRRQESRDTAQCLAPGDGCHCRGWLPRWGRPWEQGSALSPVPQPGRREGDKAVVGPPHPELSHGLTAPYQPEEGEAAAAWAFKPACLCTPAAQSIRKKYDDSRKPHELSLSG</sequence>
<dbReference type="EMBL" id="QXTE01000348">
    <property type="protein sequence ID" value="TFJ99124.1"/>
    <property type="molecule type" value="Genomic_DNA"/>
</dbReference>
<evidence type="ECO:0000313" key="2">
    <source>
        <dbReference type="EMBL" id="TFJ99124.1"/>
    </source>
</evidence>
<accession>A0A4D9DQ01</accession>
<organism evidence="2 3">
    <name type="scientific">Platysternon megacephalum</name>
    <name type="common">big-headed turtle</name>
    <dbReference type="NCBI Taxonomy" id="55544"/>
    <lineage>
        <taxon>Eukaryota</taxon>
        <taxon>Metazoa</taxon>
        <taxon>Chordata</taxon>
        <taxon>Craniata</taxon>
        <taxon>Vertebrata</taxon>
        <taxon>Euteleostomi</taxon>
        <taxon>Archelosauria</taxon>
        <taxon>Testudinata</taxon>
        <taxon>Testudines</taxon>
        <taxon>Cryptodira</taxon>
        <taxon>Durocryptodira</taxon>
        <taxon>Testudinoidea</taxon>
        <taxon>Platysternidae</taxon>
        <taxon>Platysternon</taxon>
    </lineage>
</organism>
<protein>
    <submittedName>
        <fullName evidence="2">Acylamino-acid-releasing enzyme</fullName>
    </submittedName>
</protein>